<dbReference type="Gene3D" id="1.10.30.50">
    <property type="match status" value="1"/>
</dbReference>
<gene>
    <name evidence="2" type="ORF">BE0216_04005</name>
</gene>
<organism evidence="2 3">
    <name type="scientific">Bifidobacterium eulemuris</name>
    <dbReference type="NCBI Taxonomy" id="1765219"/>
    <lineage>
        <taxon>Bacteria</taxon>
        <taxon>Bacillati</taxon>
        <taxon>Actinomycetota</taxon>
        <taxon>Actinomycetes</taxon>
        <taxon>Bifidobacteriales</taxon>
        <taxon>Bifidobacteriaceae</taxon>
        <taxon>Bifidobacterium</taxon>
    </lineage>
</organism>
<accession>A0A7L9SP60</accession>
<proteinExistence type="predicted"/>
<dbReference type="EMBL" id="CP062938">
    <property type="protein sequence ID" value="QOL31719.1"/>
    <property type="molecule type" value="Genomic_DNA"/>
</dbReference>
<dbReference type="KEGG" id="beu:BE0216_04005"/>
<keyword evidence="2" id="KW-0378">Hydrolase</keyword>
<feature type="domain" description="HNH endonuclease 5" evidence="1">
    <location>
        <begin position="2"/>
        <end position="34"/>
    </location>
</feature>
<dbReference type="GO" id="GO:0004519">
    <property type="term" value="F:endonuclease activity"/>
    <property type="evidence" value="ECO:0007669"/>
    <property type="project" value="UniProtKB-KW"/>
</dbReference>
<keyword evidence="2" id="KW-0540">Nuclease</keyword>
<reference evidence="2 3" key="1">
    <citation type="submission" date="2020-10" db="EMBL/GenBank/DDBJ databases">
        <title>Genome sequencing of Bifidobacterium eulemuris_DSMZ_100216.</title>
        <authorList>
            <person name="Kim J."/>
        </authorList>
    </citation>
    <scope>NUCLEOTIDE SEQUENCE [LARGE SCALE GENOMIC DNA]</scope>
    <source>
        <strain evidence="2 3">DSM 100216</strain>
    </source>
</reference>
<evidence type="ECO:0000313" key="3">
    <source>
        <dbReference type="Proteomes" id="UP000593943"/>
    </source>
</evidence>
<dbReference type="InterPro" id="IPR003615">
    <property type="entry name" value="HNH_nuc"/>
</dbReference>
<evidence type="ECO:0000259" key="1">
    <source>
        <dbReference type="Pfam" id="PF14279"/>
    </source>
</evidence>
<sequence length="161" mass="18426">MELTIDHVVPQALGGLDEAENLVACCMECNSGKSSINPDEPLVSDVSESALKFRDLLRMTRSWVEADIENEGDYVSMVLDMWQSITAVDDTHCFVLPDNWKSTARYWFKIDVPESYIEYAFQIAREKSDNGRLPRYKVFRYAAGVVGNRMDEAMRLAQERM</sequence>
<keyword evidence="2" id="KW-0255">Endonuclease</keyword>
<evidence type="ECO:0000313" key="2">
    <source>
        <dbReference type="EMBL" id="QOL31719.1"/>
    </source>
</evidence>
<name>A0A7L9SP60_9BIFI</name>
<dbReference type="Proteomes" id="UP000593943">
    <property type="component" value="Chromosome"/>
</dbReference>
<protein>
    <submittedName>
        <fullName evidence="2">HNH endonuclease</fullName>
    </submittedName>
</protein>
<dbReference type="CDD" id="cd00085">
    <property type="entry name" value="HNHc"/>
    <property type="match status" value="1"/>
</dbReference>
<keyword evidence="3" id="KW-1185">Reference proteome</keyword>
<dbReference type="Pfam" id="PF14279">
    <property type="entry name" value="HNH_5"/>
    <property type="match status" value="1"/>
</dbReference>
<dbReference type="InterPro" id="IPR029471">
    <property type="entry name" value="HNH_5"/>
</dbReference>
<dbReference type="AlphaFoldDB" id="A0A7L9SP60"/>